<reference evidence="2 3" key="1">
    <citation type="journal article" date="2019" name="Commun. Biol.">
        <title>The bagworm genome reveals a unique fibroin gene that provides high tensile strength.</title>
        <authorList>
            <person name="Kono N."/>
            <person name="Nakamura H."/>
            <person name="Ohtoshi R."/>
            <person name="Tomita M."/>
            <person name="Numata K."/>
            <person name="Arakawa K."/>
        </authorList>
    </citation>
    <scope>NUCLEOTIDE SEQUENCE [LARGE SCALE GENOMIC DNA]</scope>
</reference>
<dbReference type="AlphaFoldDB" id="A0A4C1UUL2"/>
<gene>
    <name evidence="2" type="ORF">EVAR_13605_1</name>
</gene>
<proteinExistence type="predicted"/>
<protein>
    <submittedName>
        <fullName evidence="2">Uncharacterized protein</fullName>
    </submittedName>
</protein>
<dbReference type="EMBL" id="BGZK01000223">
    <property type="protein sequence ID" value="GBP29682.1"/>
    <property type="molecule type" value="Genomic_DNA"/>
</dbReference>
<evidence type="ECO:0000313" key="3">
    <source>
        <dbReference type="Proteomes" id="UP000299102"/>
    </source>
</evidence>
<dbReference type="Proteomes" id="UP000299102">
    <property type="component" value="Unassembled WGS sequence"/>
</dbReference>
<evidence type="ECO:0000313" key="2">
    <source>
        <dbReference type="EMBL" id="GBP29682.1"/>
    </source>
</evidence>
<feature type="region of interest" description="Disordered" evidence="1">
    <location>
        <begin position="82"/>
        <end position="113"/>
    </location>
</feature>
<accession>A0A4C1UUL2</accession>
<sequence>MVLPFRRYTTETKLLTVVQIKGRRISVVSFYEGTVRRAARVRRGAGAGDLGTCNDKNGRILRLRLRRSSGLLAPQLSCSNTGATAVGSGAGGPDRTIPPAPESPPRLSVPPAQSIQSEPISITNEGVRLGAIKDYLKRGLQTFFGVQEDNEVKEQEVWKQRRYRLAERTLGDLRADHPPDHHQDNVAGDEFRDGRSFTAVNTKNNDVVLHVIRTDRHVTYPEIGTSLGIAFCPLLRPRGRTCIDSDLGPVLDLDPGYVLDSNRSPTLGSHPCPALNSRFGQAFRFRYRDAGHSSA</sequence>
<keyword evidence="3" id="KW-1185">Reference proteome</keyword>
<feature type="compositionally biased region" description="Pro residues" evidence="1">
    <location>
        <begin position="96"/>
        <end position="108"/>
    </location>
</feature>
<organism evidence="2 3">
    <name type="scientific">Eumeta variegata</name>
    <name type="common">Bagworm moth</name>
    <name type="synonym">Eumeta japonica</name>
    <dbReference type="NCBI Taxonomy" id="151549"/>
    <lineage>
        <taxon>Eukaryota</taxon>
        <taxon>Metazoa</taxon>
        <taxon>Ecdysozoa</taxon>
        <taxon>Arthropoda</taxon>
        <taxon>Hexapoda</taxon>
        <taxon>Insecta</taxon>
        <taxon>Pterygota</taxon>
        <taxon>Neoptera</taxon>
        <taxon>Endopterygota</taxon>
        <taxon>Lepidoptera</taxon>
        <taxon>Glossata</taxon>
        <taxon>Ditrysia</taxon>
        <taxon>Tineoidea</taxon>
        <taxon>Psychidae</taxon>
        <taxon>Oiketicinae</taxon>
        <taxon>Eumeta</taxon>
    </lineage>
</organism>
<evidence type="ECO:0000256" key="1">
    <source>
        <dbReference type="SAM" id="MobiDB-lite"/>
    </source>
</evidence>
<comment type="caution">
    <text evidence="2">The sequence shown here is derived from an EMBL/GenBank/DDBJ whole genome shotgun (WGS) entry which is preliminary data.</text>
</comment>
<name>A0A4C1UUL2_EUMVA</name>
<dbReference type="OrthoDB" id="7487189at2759"/>